<proteinExistence type="predicted"/>
<dbReference type="GO" id="GO:0005886">
    <property type="term" value="C:plasma membrane"/>
    <property type="evidence" value="ECO:0007669"/>
    <property type="project" value="UniProtKB-SubCell"/>
</dbReference>
<protein>
    <submittedName>
        <fullName evidence="7">Phosphatidylinositol mannoside acyltransferase</fullName>
        <ecNumber evidence="7">2.3.1.-</ecNumber>
    </submittedName>
</protein>
<evidence type="ECO:0000313" key="8">
    <source>
        <dbReference type="Proteomes" id="UP000269019"/>
    </source>
</evidence>
<dbReference type="PANTHER" id="PTHR30606:SF10">
    <property type="entry name" value="PHOSPHATIDYLINOSITOL MANNOSIDE ACYLTRANSFERASE"/>
    <property type="match status" value="1"/>
</dbReference>
<dbReference type="PANTHER" id="PTHR30606">
    <property type="entry name" value="LIPID A BIOSYNTHESIS LAUROYL ACYLTRANSFERASE"/>
    <property type="match status" value="1"/>
</dbReference>
<evidence type="ECO:0000256" key="3">
    <source>
        <dbReference type="ARBA" id="ARBA00022519"/>
    </source>
</evidence>
<dbReference type="InterPro" id="IPR004960">
    <property type="entry name" value="LipA_acyltrans"/>
</dbReference>
<keyword evidence="4 7" id="KW-0808">Transferase</keyword>
<organism evidence="7 8">
    <name type="scientific">Corynebacterium choanae</name>
    <dbReference type="NCBI Taxonomy" id="1862358"/>
    <lineage>
        <taxon>Bacteria</taxon>
        <taxon>Bacillati</taxon>
        <taxon>Actinomycetota</taxon>
        <taxon>Actinomycetes</taxon>
        <taxon>Mycobacteriales</taxon>
        <taxon>Corynebacteriaceae</taxon>
        <taxon>Corynebacterium</taxon>
    </lineage>
</organism>
<dbReference type="EMBL" id="CP033896">
    <property type="protein sequence ID" value="AZA13711.1"/>
    <property type="molecule type" value="Genomic_DNA"/>
</dbReference>
<sequence length="325" mass="35909">MVKVSKACRVQSAVARMRNNLLVQAVASRDVAAIGYIAAWQVVKFLPDRLIAVLPGIIGRIVSQNGRGMEQLRRNLTRVVGPEAVTTSLVIASTASYVRYWLEAFRLRELVHTPGLLKRLDASVTGFAHVQESIAADRPVLLVTTHSGNWDLAGWWLTTKLGSFTTVAERLRPEVLFSAFVNYRETLGFEVIASRGDGPVVPQLISRLNNRQPVVLLGERDLSRHGVEVPLCGELAKLPYGPEKLARATDCAVHVADLWFTDNGWRFAVSEDLNPVSEQGRSAVQAMPVGGLIARLADRFTQHITAHPADWHMLQPVFVADLEQR</sequence>
<dbReference type="GO" id="GO:0009247">
    <property type="term" value="P:glycolipid biosynthetic process"/>
    <property type="evidence" value="ECO:0007669"/>
    <property type="project" value="UniProtKB-ARBA"/>
</dbReference>
<evidence type="ECO:0000256" key="5">
    <source>
        <dbReference type="ARBA" id="ARBA00023136"/>
    </source>
</evidence>
<dbReference type="AlphaFoldDB" id="A0A3G6J6I2"/>
<keyword evidence="2" id="KW-1003">Cell membrane</keyword>
<dbReference type="CDD" id="cd07984">
    <property type="entry name" value="LPLAT_LABLAT-like"/>
    <property type="match status" value="1"/>
</dbReference>
<evidence type="ECO:0000256" key="1">
    <source>
        <dbReference type="ARBA" id="ARBA00004533"/>
    </source>
</evidence>
<dbReference type="GO" id="GO:0016746">
    <property type="term" value="F:acyltransferase activity"/>
    <property type="evidence" value="ECO:0007669"/>
    <property type="project" value="UniProtKB-KW"/>
</dbReference>
<reference evidence="7 8" key="1">
    <citation type="submission" date="2018-11" db="EMBL/GenBank/DDBJ databases">
        <authorList>
            <person name="Kleinhagauer T."/>
            <person name="Glaeser S.P."/>
            <person name="Spergser J."/>
            <person name="Ruckert C."/>
            <person name="Kaempfer P."/>
            <person name="Busse H.-J."/>
        </authorList>
    </citation>
    <scope>NUCLEOTIDE SEQUENCE [LARGE SCALE GENOMIC DNA]</scope>
    <source>
        <strain evidence="7 8">200CH</strain>
    </source>
</reference>
<name>A0A3G6J6I2_9CORY</name>
<dbReference type="NCBIfam" id="NF005919">
    <property type="entry name" value="PRK07920.1"/>
    <property type="match status" value="1"/>
</dbReference>
<dbReference type="EC" id="2.3.1.-" evidence="7"/>
<dbReference type="Proteomes" id="UP000269019">
    <property type="component" value="Chromosome"/>
</dbReference>
<comment type="subcellular location">
    <subcellularLocation>
        <location evidence="1">Cell inner membrane</location>
    </subcellularLocation>
</comment>
<accession>A0A3G6J6I2</accession>
<evidence type="ECO:0000256" key="2">
    <source>
        <dbReference type="ARBA" id="ARBA00022475"/>
    </source>
</evidence>
<evidence type="ECO:0000256" key="6">
    <source>
        <dbReference type="ARBA" id="ARBA00023315"/>
    </source>
</evidence>
<dbReference type="KEGG" id="ccho:CCHOA_06560"/>
<keyword evidence="8" id="KW-1185">Reference proteome</keyword>
<dbReference type="RefSeq" id="WP_245992088.1">
    <property type="nucleotide sequence ID" value="NZ_CP033896.1"/>
</dbReference>
<keyword evidence="5" id="KW-0472">Membrane</keyword>
<keyword evidence="3" id="KW-0997">Cell inner membrane</keyword>
<evidence type="ECO:0000313" key="7">
    <source>
        <dbReference type="EMBL" id="AZA13711.1"/>
    </source>
</evidence>
<evidence type="ECO:0000256" key="4">
    <source>
        <dbReference type="ARBA" id="ARBA00022679"/>
    </source>
</evidence>
<gene>
    <name evidence="7" type="ORF">CCHOA_06560</name>
</gene>
<keyword evidence="6 7" id="KW-0012">Acyltransferase</keyword>
<dbReference type="Pfam" id="PF03279">
    <property type="entry name" value="Lip_A_acyltrans"/>
    <property type="match status" value="1"/>
</dbReference>